<evidence type="ECO:0000259" key="4">
    <source>
        <dbReference type="Pfam" id="PF13193"/>
    </source>
</evidence>
<dbReference type="InterPro" id="IPR025110">
    <property type="entry name" value="AMP-bd_C"/>
</dbReference>
<feature type="domain" description="AMP-dependent synthetase/ligase" evidence="3">
    <location>
        <begin position="60"/>
        <end position="394"/>
    </location>
</feature>
<dbReference type="InterPro" id="IPR020845">
    <property type="entry name" value="AMP-binding_CS"/>
</dbReference>
<organism evidence="5 6">
    <name type="scientific">Chrysodeixis includens</name>
    <name type="common">Soybean looper</name>
    <name type="synonym">Pseudoplusia includens</name>
    <dbReference type="NCBI Taxonomy" id="689277"/>
    <lineage>
        <taxon>Eukaryota</taxon>
        <taxon>Metazoa</taxon>
        <taxon>Ecdysozoa</taxon>
        <taxon>Arthropoda</taxon>
        <taxon>Hexapoda</taxon>
        <taxon>Insecta</taxon>
        <taxon>Pterygota</taxon>
        <taxon>Neoptera</taxon>
        <taxon>Endopterygota</taxon>
        <taxon>Lepidoptera</taxon>
        <taxon>Glossata</taxon>
        <taxon>Ditrysia</taxon>
        <taxon>Noctuoidea</taxon>
        <taxon>Noctuidae</taxon>
        <taxon>Plusiinae</taxon>
        <taxon>Chrysodeixis</taxon>
    </lineage>
</organism>
<evidence type="ECO:0000259" key="3">
    <source>
        <dbReference type="Pfam" id="PF00501"/>
    </source>
</evidence>
<dbReference type="GO" id="GO:0005777">
    <property type="term" value="C:peroxisome"/>
    <property type="evidence" value="ECO:0007669"/>
    <property type="project" value="UniProtKB-SubCell"/>
</dbReference>
<dbReference type="GO" id="GO:0046949">
    <property type="term" value="P:fatty-acyl-CoA biosynthetic process"/>
    <property type="evidence" value="ECO:0007669"/>
    <property type="project" value="TreeGrafter"/>
</dbReference>
<dbReference type="PANTHER" id="PTHR24096:SF353">
    <property type="entry name" value="GH16244P-RELATED"/>
    <property type="match status" value="1"/>
</dbReference>
<dbReference type="Gene3D" id="3.40.50.12780">
    <property type="entry name" value="N-terminal domain of ligase-like"/>
    <property type="match status" value="1"/>
</dbReference>
<dbReference type="OrthoDB" id="10253869at2759"/>
<name>A0A9P0G0J2_CHRIL</name>
<dbReference type="Gene3D" id="3.30.300.30">
    <property type="match status" value="1"/>
</dbReference>
<dbReference type="Pfam" id="PF00501">
    <property type="entry name" value="AMP-binding"/>
    <property type="match status" value="1"/>
</dbReference>
<comment type="subcellular location">
    <subcellularLocation>
        <location evidence="1">Peroxisome</location>
    </subcellularLocation>
</comment>
<dbReference type="PANTHER" id="PTHR24096">
    <property type="entry name" value="LONG-CHAIN-FATTY-ACID--COA LIGASE"/>
    <property type="match status" value="1"/>
</dbReference>
<evidence type="ECO:0000313" key="5">
    <source>
        <dbReference type="EMBL" id="CAH0627213.1"/>
    </source>
</evidence>
<feature type="domain" description="AMP-binding enzyme C-terminal" evidence="4">
    <location>
        <begin position="445"/>
        <end position="520"/>
    </location>
</feature>
<gene>
    <name evidence="5" type="ORF">CINC_LOCUS12626</name>
</gene>
<dbReference type="Proteomes" id="UP001154114">
    <property type="component" value="Chromosome 8"/>
</dbReference>
<accession>A0A9P0G0J2</accession>
<dbReference type="InterPro" id="IPR045851">
    <property type="entry name" value="AMP-bd_C_sf"/>
</dbReference>
<dbReference type="InterPro" id="IPR042099">
    <property type="entry name" value="ANL_N_sf"/>
</dbReference>
<evidence type="ECO:0000256" key="2">
    <source>
        <dbReference type="ARBA" id="ARBA00023140"/>
    </source>
</evidence>
<dbReference type="SUPFAM" id="SSF56801">
    <property type="entry name" value="Acetyl-CoA synthetase-like"/>
    <property type="match status" value="1"/>
</dbReference>
<keyword evidence="6" id="KW-1185">Reference proteome</keyword>
<dbReference type="InterPro" id="IPR000873">
    <property type="entry name" value="AMP-dep_synth/lig_dom"/>
</dbReference>
<sequence length="538" mass="60197">MSNKYCILERVKRFKKLASARYCINEDAVHLGHLALEGLRDNPNGICQIDAATGQGESNGSVAKRSCSLASAMAKAGLKPGDVVVVMGHNHLDLCIPYYACQFGGFTMSAMDPTIGPKDLIDISRDIRPKMVFCQKSCVEKVENAYKANNLHGDIVTFDDPENDLKSYIENHIGTHINYRPAEIDQANTAVWLMLTSGTTGLPKVAIIPYGTLLNALLSWWTPFPQHMESCLAMATLQWVSSLIYFIACVLKGITRIQSSEPLTPERLIKLIAQYRPTTTAFTPYLLEKFLDLAETRCDLSCFKIIAIGGSAMEKALFDRFRRACPAFLFLVYGMTELLAPIFDYDDDTPFGSTGKPLDKHEFKLADDEGRPLEEPNQTGELYLRSNSFFKGYLNNEEETKKMITDDGWVKTGDMFYKDKDNFYYFVERKRLLIKHYGFLISPLKMEEILKSHPSVSDVCVVGIPDPSCMERPVAAVLRRNGDKVDPQELGDLLRANMEGKKLNGAIVFVDSLPVTPSGKIHRAKVRELALAAPRVLF</sequence>
<proteinExistence type="predicted"/>
<protein>
    <recommendedName>
        <fullName evidence="7">Luciferase</fullName>
    </recommendedName>
</protein>
<dbReference type="PROSITE" id="PS00455">
    <property type="entry name" value="AMP_BINDING"/>
    <property type="match status" value="1"/>
</dbReference>
<dbReference type="Pfam" id="PF13193">
    <property type="entry name" value="AMP-binding_C"/>
    <property type="match status" value="1"/>
</dbReference>
<evidence type="ECO:0000313" key="6">
    <source>
        <dbReference type="Proteomes" id="UP001154114"/>
    </source>
</evidence>
<keyword evidence="2" id="KW-0576">Peroxisome</keyword>
<evidence type="ECO:0000256" key="1">
    <source>
        <dbReference type="ARBA" id="ARBA00004275"/>
    </source>
</evidence>
<reference evidence="5" key="1">
    <citation type="submission" date="2021-12" db="EMBL/GenBank/DDBJ databases">
        <authorList>
            <person name="King R."/>
        </authorList>
    </citation>
    <scope>NUCLEOTIDE SEQUENCE</scope>
</reference>
<dbReference type="EMBL" id="LR824011">
    <property type="protein sequence ID" value="CAH0627213.1"/>
    <property type="molecule type" value="Genomic_DNA"/>
</dbReference>
<evidence type="ECO:0008006" key="7">
    <source>
        <dbReference type="Google" id="ProtNLM"/>
    </source>
</evidence>
<dbReference type="GO" id="GO:0004467">
    <property type="term" value="F:long-chain fatty acid-CoA ligase activity"/>
    <property type="evidence" value="ECO:0007669"/>
    <property type="project" value="TreeGrafter"/>
</dbReference>
<dbReference type="AlphaFoldDB" id="A0A9P0G0J2"/>